<keyword evidence="11" id="KW-0159">Chromosome partition</keyword>
<evidence type="ECO:0000256" key="6">
    <source>
        <dbReference type="ARBA" id="ARBA00022490"/>
    </source>
</evidence>
<evidence type="ECO:0000256" key="1">
    <source>
        <dbReference type="ARBA" id="ARBA00004123"/>
    </source>
</evidence>
<dbReference type="Proteomes" id="UP001174136">
    <property type="component" value="Unassembled WGS sequence"/>
</dbReference>
<comment type="subcellular location">
    <subcellularLocation>
        <location evidence="3">Chromosome</location>
        <location evidence="3">Centromere</location>
    </subcellularLocation>
    <subcellularLocation>
        <location evidence="2">Cytoplasm</location>
        <location evidence="2">Cytoskeleton</location>
        <location evidence="2">Spindle</location>
    </subcellularLocation>
    <subcellularLocation>
        <location evidence="1">Nucleus</location>
    </subcellularLocation>
</comment>
<evidence type="ECO:0000256" key="7">
    <source>
        <dbReference type="ARBA" id="ARBA00022553"/>
    </source>
</evidence>
<keyword evidence="9" id="KW-0479">Metal-binding</keyword>
<evidence type="ECO:0000256" key="16">
    <source>
        <dbReference type="ARBA" id="ARBA00023306"/>
    </source>
</evidence>
<keyword evidence="19" id="KW-1185">Reference proteome</keyword>
<dbReference type="FunFam" id="1.10.1170.10:FF:000009">
    <property type="entry name" value="Baculoviral IAP repeat-containing protein 5"/>
    <property type="match status" value="1"/>
</dbReference>
<keyword evidence="6" id="KW-0963">Cytoplasm</keyword>
<reference evidence="18" key="1">
    <citation type="journal article" date="2023" name="Front. Mar. Sci.">
        <title>A new Merluccius polli reference genome to investigate the effects of global change in West African waters.</title>
        <authorList>
            <person name="Mateo J.L."/>
            <person name="Blanco-Fernandez C."/>
            <person name="Garcia-Vazquez E."/>
            <person name="Machado-Schiaffino G."/>
        </authorList>
    </citation>
    <scope>NUCLEOTIDE SEQUENCE</scope>
    <source>
        <strain evidence="18">C29</strain>
        <tissue evidence="18">Fin</tissue>
    </source>
</reference>
<evidence type="ECO:0000256" key="10">
    <source>
        <dbReference type="ARBA" id="ARBA00022776"/>
    </source>
</evidence>
<evidence type="ECO:0000256" key="5">
    <source>
        <dbReference type="ARBA" id="ARBA00022454"/>
    </source>
</evidence>
<accession>A0AA47N6L3</accession>
<dbReference type="SUPFAM" id="SSF57924">
    <property type="entry name" value="Inhibitor of apoptosis (IAP) repeat"/>
    <property type="match status" value="1"/>
</dbReference>
<keyword evidence="14" id="KW-0206">Cytoskeleton</keyword>
<organism evidence="18 19">
    <name type="scientific">Merluccius polli</name>
    <name type="common">Benguela hake</name>
    <name type="synonym">Merluccius cadenati</name>
    <dbReference type="NCBI Taxonomy" id="89951"/>
    <lineage>
        <taxon>Eukaryota</taxon>
        <taxon>Metazoa</taxon>
        <taxon>Chordata</taxon>
        <taxon>Craniata</taxon>
        <taxon>Vertebrata</taxon>
        <taxon>Euteleostomi</taxon>
        <taxon>Actinopterygii</taxon>
        <taxon>Neopterygii</taxon>
        <taxon>Teleostei</taxon>
        <taxon>Neoteleostei</taxon>
        <taxon>Acanthomorphata</taxon>
        <taxon>Zeiogadaria</taxon>
        <taxon>Gadariae</taxon>
        <taxon>Gadiformes</taxon>
        <taxon>Gadoidei</taxon>
        <taxon>Merlucciidae</taxon>
        <taxon>Merluccius</taxon>
    </lineage>
</organism>
<keyword evidence="10" id="KW-0498">Mitosis</keyword>
<evidence type="ECO:0000256" key="13">
    <source>
        <dbReference type="ARBA" id="ARBA00022843"/>
    </source>
</evidence>
<evidence type="ECO:0000256" key="9">
    <source>
        <dbReference type="ARBA" id="ARBA00022723"/>
    </source>
</evidence>
<evidence type="ECO:0000256" key="4">
    <source>
        <dbReference type="ARBA" id="ARBA00006672"/>
    </source>
</evidence>
<dbReference type="Gene3D" id="1.10.1170.10">
    <property type="entry name" value="Inhibitor Of Apoptosis Protein (2mihbC-IAP-1), Chain A"/>
    <property type="match status" value="1"/>
</dbReference>
<dbReference type="EMBL" id="JAOPHQ010000889">
    <property type="protein sequence ID" value="KAK0152815.1"/>
    <property type="molecule type" value="Genomic_DNA"/>
</dbReference>
<dbReference type="PANTHER" id="PTHR46771:SF2">
    <property type="entry name" value="BACULOVIRAL IAP REPEAT-CONTAINING PROTEIN 5.1"/>
    <property type="match status" value="1"/>
</dbReference>
<keyword evidence="17" id="KW-0137">Centromere</keyword>
<dbReference type="GO" id="GO:0005819">
    <property type="term" value="C:spindle"/>
    <property type="evidence" value="ECO:0007669"/>
    <property type="project" value="UniProtKB-SubCell"/>
</dbReference>
<proteinExistence type="inferred from homology"/>
<keyword evidence="7" id="KW-0597">Phosphoprotein</keyword>
<dbReference type="GO" id="GO:0007059">
    <property type="term" value="P:chromosome segregation"/>
    <property type="evidence" value="ECO:0007669"/>
    <property type="project" value="UniProtKB-KW"/>
</dbReference>
<comment type="similarity">
    <text evidence="4">Belongs to the IAP family.</text>
</comment>
<evidence type="ECO:0000256" key="3">
    <source>
        <dbReference type="ARBA" id="ARBA00004584"/>
    </source>
</evidence>
<evidence type="ECO:0000256" key="15">
    <source>
        <dbReference type="ARBA" id="ARBA00023242"/>
    </source>
</evidence>
<sequence length="148" mass="17429">MASLGVLKKRVDLFYHMYSQEAREQTFVDWPFREDCMCTPGKMASAGFVHCPSQNEPDVACCFYCLLELEEWEPHDNPRVEHIKRSPNCRFLIMGKDFLKLTLGEFLHMEEDRLKIYLKKACHIKMADFQEEIERTLGILKSMFDSKP</sequence>
<evidence type="ECO:0000256" key="17">
    <source>
        <dbReference type="ARBA" id="ARBA00023328"/>
    </source>
</evidence>
<evidence type="ECO:0000256" key="14">
    <source>
        <dbReference type="ARBA" id="ARBA00023212"/>
    </source>
</evidence>
<dbReference type="PANTHER" id="PTHR46771">
    <property type="entry name" value="DETERIN"/>
    <property type="match status" value="1"/>
</dbReference>
<dbReference type="AlphaFoldDB" id="A0AA47N6L3"/>
<keyword evidence="8" id="KW-0132">Cell division</keyword>
<gene>
    <name evidence="18" type="primary">birc5.1</name>
    <name evidence="18" type="ORF">N1851_005641</name>
</gene>
<keyword evidence="13" id="KW-0832">Ubl conjugation</keyword>
<evidence type="ECO:0000313" key="19">
    <source>
        <dbReference type="Proteomes" id="UP001174136"/>
    </source>
</evidence>
<evidence type="ECO:0000256" key="2">
    <source>
        <dbReference type="ARBA" id="ARBA00004186"/>
    </source>
</evidence>
<comment type="caution">
    <text evidence="18">The sequence shown here is derived from an EMBL/GenBank/DDBJ whole genome shotgun (WGS) entry which is preliminary data.</text>
</comment>
<evidence type="ECO:0000313" key="18">
    <source>
        <dbReference type="EMBL" id="KAK0152815.1"/>
    </source>
</evidence>
<dbReference type="GO" id="GO:0000775">
    <property type="term" value="C:chromosome, centromeric region"/>
    <property type="evidence" value="ECO:0007669"/>
    <property type="project" value="UniProtKB-SubCell"/>
</dbReference>
<dbReference type="Pfam" id="PF00653">
    <property type="entry name" value="BIR"/>
    <property type="match status" value="1"/>
</dbReference>
<dbReference type="GO" id="GO:0005634">
    <property type="term" value="C:nucleus"/>
    <property type="evidence" value="ECO:0007669"/>
    <property type="project" value="UniProtKB-SubCell"/>
</dbReference>
<keyword evidence="15" id="KW-0539">Nucleus</keyword>
<dbReference type="InterPro" id="IPR001370">
    <property type="entry name" value="BIR_rpt"/>
</dbReference>
<evidence type="ECO:0000256" key="8">
    <source>
        <dbReference type="ARBA" id="ARBA00022618"/>
    </source>
</evidence>
<keyword evidence="16" id="KW-0131">Cell cycle</keyword>
<keyword evidence="5" id="KW-0158">Chromosome</keyword>
<dbReference type="PROSITE" id="PS50143">
    <property type="entry name" value="BIR_REPEAT_2"/>
    <property type="match status" value="1"/>
</dbReference>
<dbReference type="InterPro" id="IPR051190">
    <property type="entry name" value="Baculoviral_IAP"/>
</dbReference>
<dbReference type="CDD" id="cd00022">
    <property type="entry name" value="BIR"/>
    <property type="match status" value="1"/>
</dbReference>
<evidence type="ECO:0000256" key="12">
    <source>
        <dbReference type="ARBA" id="ARBA00022833"/>
    </source>
</evidence>
<dbReference type="SMART" id="SM00238">
    <property type="entry name" value="BIR"/>
    <property type="match status" value="1"/>
</dbReference>
<dbReference type="GO" id="GO:0051301">
    <property type="term" value="P:cell division"/>
    <property type="evidence" value="ECO:0007669"/>
    <property type="project" value="UniProtKB-KW"/>
</dbReference>
<keyword evidence="12" id="KW-0862">Zinc</keyword>
<protein>
    <submittedName>
        <fullName evidence="18">Baculoviral IAP repeat-containing protein 5.1</fullName>
    </submittedName>
</protein>
<name>A0AA47N6L3_MERPO</name>
<dbReference type="GO" id="GO:0046872">
    <property type="term" value="F:metal ion binding"/>
    <property type="evidence" value="ECO:0007669"/>
    <property type="project" value="UniProtKB-KW"/>
</dbReference>
<evidence type="ECO:0000256" key="11">
    <source>
        <dbReference type="ARBA" id="ARBA00022829"/>
    </source>
</evidence>